<keyword evidence="6" id="KW-0862">Zinc</keyword>
<evidence type="ECO:0000256" key="1">
    <source>
        <dbReference type="ARBA" id="ARBA00008134"/>
    </source>
</evidence>
<dbReference type="STRING" id="53468.A0A158QT47"/>
<evidence type="ECO:0000256" key="8">
    <source>
        <dbReference type="PROSITE-ProRule" id="PRU00221"/>
    </source>
</evidence>
<proteinExistence type="inferred from homology"/>
<feature type="repeat" description="WD" evidence="8">
    <location>
        <begin position="154"/>
        <end position="196"/>
    </location>
</feature>
<evidence type="ECO:0000313" key="12">
    <source>
        <dbReference type="Proteomes" id="UP000267029"/>
    </source>
</evidence>
<feature type="compositionally biased region" description="Low complexity" evidence="9">
    <location>
        <begin position="985"/>
        <end position="1002"/>
    </location>
</feature>
<dbReference type="Gene3D" id="2.130.10.10">
    <property type="entry name" value="YVTN repeat-like/Quinoprotein amine dehydrogenase"/>
    <property type="match status" value="2"/>
</dbReference>
<dbReference type="InterPro" id="IPR037590">
    <property type="entry name" value="WDR24"/>
</dbReference>
<feature type="domain" description="WDR59/RTC1-like RING zinc finger" evidence="10">
    <location>
        <begin position="1029"/>
        <end position="1078"/>
    </location>
</feature>
<keyword evidence="4" id="KW-0677">Repeat</keyword>
<evidence type="ECO:0000256" key="6">
    <source>
        <dbReference type="ARBA" id="ARBA00022833"/>
    </source>
</evidence>
<feature type="repeat" description="WD" evidence="8">
    <location>
        <begin position="244"/>
        <end position="291"/>
    </location>
</feature>
<keyword evidence="3" id="KW-0479">Metal-binding</keyword>
<dbReference type="GO" id="GO:1904263">
    <property type="term" value="P:positive regulation of TORC1 signaling"/>
    <property type="evidence" value="ECO:0007669"/>
    <property type="project" value="TreeGrafter"/>
</dbReference>
<evidence type="ECO:0000313" key="11">
    <source>
        <dbReference type="EMBL" id="VDD76042.1"/>
    </source>
</evidence>
<dbReference type="Pfam" id="PF00400">
    <property type="entry name" value="WD40"/>
    <property type="match status" value="4"/>
</dbReference>
<evidence type="ECO:0000256" key="4">
    <source>
        <dbReference type="ARBA" id="ARBA00022737"/>
    </source>
</evidence>
<evidence type="ECO:0000256" key="5">
    <source>
        <dbReference type="ARBA" id="ARBA00022771"/>
    </source>
</evidence>
<feature type="region of interest" description="Disordered" evidence="9">
    <location>
        <begin position="757"/>
        <end position="804"/>
    </location>
</feature>
<dbReference type="InterPro" id="IPR001680">
    <property type="entry name" value="WD40_rpt"/>
</dbReference>
<evidence type="ECO:0000256" key="7">
    <source>
        <dbReference type="ARBA" id="ARBA00040269"/>
    </source>
</evidence>
<dbReference type="SMART" id="SM00320">
    <property type="entry name" value="WD40"/>
    <property type="match status" value="5"/>
</dbReference>
<sequence>MSDSRGVIAQSPEVDTDDANDRPAEARTRPRGVSNKTWVFDAGDPLVCIAISSSHPLLAVAGRNLLQILRVEEDKFVSIHRLKNLHRNISTKAPTNAAKANPASAMASHFQSARSYAINDVAWSDTQTTLATCTNAGDLIIWDLSRGINQSVCLVGNSRSVHRIHFNPNAPNELISASHDGNIRLFDIRDQSYCRIFQVRTTAPSPVRDVVYCPHEGHIFAGAFENGLVGVWDTRNESRPARCFQGHTCVTASIDWHPHWNSIDRNWLATAGGRDNMIKVWDLNRSCPTAVYSLRAKNTGHVRWRLGEATQVISSCSLSLDLSIHLWELNRPYIPYVTFEGHSHTISGICWSNDHDAFYSVSRDGLLLRHHIEGGIQPVRGANPVALALNCHGPVAHAIGGEPGLRVMAELKRSPSTVGDQASLLHRTISEATMRTPHQLLVTRRSKASGTHFLVESSTSSLEGVGFVRIQAPLQVYLPPDSPGDTSLSEATPPSIIPPDVFVAQGRSELFEATFMLKQSAELSAAVSSLVLPDVFIHLAKHYRIAGGCVEEVCDHNSSVARHVHQDFLSQFWLTLKMIYGHTWQYLAASNQKPAADTPSKRRPEDEKPLSARASSTPRRPPLPNSSSTQTYAEVASRRSSGVCVLDFIVRHRTPDDGDDKFKIDEIDNAEEKPEVETPMSAKEVASDPGMVKTPQQIAETGSLGRSVNFLFDGGRTISPPTPDPKIRARTVGLSSIPSEADANLFVGASEATGMGSRKASLECSRKLESKSSVEESANQKRSRNSRETAEVEKPKDQVALPSSRAGSLDLTSAADCLGPVDTALLETFTYPLDFSHLIGPWFLELVEAGHVQTVCTALVALGTERTRINEWATEKQIESWFYSYLDVLVRFRLWSVSTRLIKHCGGLQGGIVEDTTFASPATSTPAIHDGRSKPKDQMFPRKQSLYVPPKSGALPLARHIAILNQTGTSVSIRCGKCSKPMQRPPVASTPSPVTPQSTGSTLQTASASSMTPSHAAWACSRHTSAETSLSTCAVCHMTVRGIYLWCIGCSHGGHLDHIREWITRRRECPAGCGHYCEYGKLDGSVYIQISA</sequence>
<feature type="region of interest" description="Disordered" evidence="9">
    <location>
        <begin position="1"/>
        <end position="31"/>
    </location>
</feature>
<dbReference type="Pfam" id="PF17120">
    <property type="entry name" value="zf-RING_16"/>
    <property type="match status" value="1"/>
</dbReference>
<dbReference type="PANTHER" id="PTHR46200">
    <property type="entry name" value="GATOR COMPLEX PROTEIN WDR24"/>
    <property type="match status" value="1"/>
</dbReference>
<evidence type="ECO:0000256" key="2">
    <source>
        <dbReference type="ARBA" id="ARBA00022574"/>
    </source>
</evidence>
<dbReference type="InterPro" id="IPR036322">
    <property type="entry name" value="WD40_repeat_dom_sf"/>
</dbReference>
<evidence type="ECO:0000256" key="3">
    <source>
        <dbReference type="ARBA" id="ARBA00022723"/>
    </source>
</evidence>
<dbReference type="GO" id="GO:0005774">
    <property type="term" value="C:vacuolar membrane"/>
    <property type="evidence" value="ECO:0007669"/>
    <property type="project" value="TreeGrafter"/>
</dbReference>
<dbReference type="OrthoDB" id="60955at2759"/>
<comment type="similarity">
    <text evidence="1">Belongs to the WD repeat WDR24 family.</text>
</comment>
<gene>
    <name evidence="11" type="ORF">MCOS_LOCUS2045</name>
</gene>
<feature type="compositionally biased region" description="Basic and acidic residues" evidence="9">
    <location>
        <begin position="760"/>
        <end position="774"/>
    </location>
</feature>
<reference evidence="11 12" key="1">
    <citation type="submission" date="2018-10" db="EMBL/GenBank/DDBJ databases">
        <authorList>
            <consortium name="Pathogen Informatics"/>
        </authorList>
    </citation>
    <scope>NUCLEOTIDE SEQUENCE [LARGE SCALE GENOMIC DNA]</scope>
</reference>
<dbReference type="CDD" id="cd16693">
    <property type="entry name" value="mRING-H2-C3H3C2_WDR24"/>
    <property type="match status" value="1"/>
</dbReference>
<keyword evidence="5" id="KW-0863">Zinc-finger</keyword>
<dbReference type="InterPro" id="IPR049566">
    <property type="entry name" value="WDR59_RTC1-like_RING_Znf"/>
</dbReference>
<dbReference type="InterPro" id="IPR015943">
    <property type="entry name" value="WD40/YVTN_repeat-like_dom_sf"/>
</dbReference>
<organism evidence="11 12">
    <name type="scientific">Mesocestoides corti</name>
    <name type="common">Flatworm</name>
    <dbReference type="NCBI Taxonomy" id="53468"/>
    <lineage>
        <taxon>Eukaryota</taxon>
        <taxon>Metazoa</taxon>
        <taxon>Spiralia</taxon>
        <taxon>Lophotrochozoa</taxon>
        <taxon>Platyhelminthes</taxon>
        <taxon>Cestoda</taxon>
        <taxon>Eucestoda</taxon>
        <taxon>Cyclophyllidea</taxon>
        <taxon>Mesocestoididae</taxon>
        <taxon>Mesocestoides</taxon>
    </lineage>
</organism>
<keyword evidence="12" id="KW-1185">Reference proteome</keyword>
<dbReference type="PROSITE" id="PS50082">
    <property type="entry name" value="WD_REPEATS_2"/>
    <property type="match status" value="2"/>
</dbReference>
<protein>
    <recommendedName>
        <fullName evidence="7">GATOR2 complex protein WDR24</fullName>
    </recommendedName>
</protein>
<feature type="region of interest" description="Disordered" evidence="9">
    <location>
        <begin position="672"/>
        <end position="691"/>
    </location>
</feature>
<dbReference type="GO" id="GO:0005829">
    <property type="term" value="C:cytosol"/>
    <property type="evidence" value="ECO:0007669"/>
    <property type="project" value="TreeGrafter"/>
</dbReference>
<feature type="region of interest" description="Disordered" evidence="9">
    <location>
        <begin position="591"/>
        <end position="635"/>
    </location>
</feature>
<dbReference type="GO" id="GO:0061700">
    <property type="term" value="C:GATOR2 complex"/>
    <property type="evidence" value="ECO:0007669"/>
    <property type="project" value="TreeGrafter"/>
</dbReference>
<evidence type="ECO:0000259" key="10">
    <source>
        <dbReference type="Pfam" id="PF17120"/>
    </source>
</evidence>
<dbReference type="InterPro" id="IPR019775">
    <property type="entry name" value="WD40_repeat_CS"/>
</dbReference>
<name>A0A158QT47_MESCO</name>
<feature type="compositionally biased region" description="Basic and acidic residues" evidence="9">
    <location>
        <begin position="599"/>
        <end position="610"/>
    </location>
</feature>
<dbReference type="PROSITE" id="PS00678">
    <property type="entry name" value="WD_REPEATS_1"/>
    <property type="match status" value="1"/>
</dbReference>
<dbReference type="EMBL" id="UXSR01000306">
    <property type="protein sequence ID" value="VDD76042.1"/>
    <property type="molecule type" value="Genomic_DNA"/>
</dbReference>
<dbReference type="GO" id="GO:0008270">
    <property type="term" value="F:zinc ion binding"/>
    <property type="evidence" value="ECO:0007669"/>
    <property type="project" value="UniProtKB-KW"/>
</dbReference>
<feature type="compositionally biased region" description="Basic and acidic residues" evidence="9">
    <location>
        <begin position="19"/>
        <end position="28"/>
    </location>
</feature>
<keyword evidence="2 8" id="KW-0853">WD repeat</keyword>
<dbReference type="SUPFAM" id="SSF50978">
    <property type="entry name" value="WD40 repeat-like"/>
    <property type="match status" value="1"/>
</dbReference>
<dbReference type="AlphaFoldDB" id="A0A158QT47"/>
<accession>A0A158QT47</accession>
<dbReference type="PANTHER" id="PTHR46200:SF1">
    <property type="entry name" value="GATOR COMPLEX PROTEIN WDR24"/>
    <property type="match status" value="1"/>
</dbReference>
<dbReference type="Proteomes" id="UP000267029">
    <property type="component" value="Unassembled WGS sequence"/>
</dbReference>
<evidence type="ECO:0000256" key="9">
    <source>
        <dbReference type="SAM" id="MobiDB-lite"/>
    </source>
</evidence>
<feature type="compositionally biased region" description="Basic and acidic residues" evidence="9">
    <location>
        <begin position="785"/>
        <end position="797"/>
    </location>
</feature>
<feature type="region of interest" description="Disordered" evidence="9">
    <location>
        <begin position="979"/>
        <end position="1007"/>
    </location>
</feature>
<dbReference type="GO" id="GO:0016239">
    <property type="term" value="P:positive regulation of macroautophagy"/>
    <property type="evidence" value="ECO:0007669"/>
    <property type="project" value="TreeGrafter"/>
</dbReference>